<reference evidence="17" key="2">
    <citation type="submission" date="2025-08" db="UniProtKB">
        <authorList>
            <consortium name="Ensembl"/>
        </authorList>
    </citation>
    <scope>IDENTIFICATION</scope>
</reference>
<dbReference type="SUPFAM" id="SSF50729">
    <property type="entry name" value="PH domain-like"/>
    <property type="match status" value="1"/>
</dbReference>
<dbReference type="Pfam" id="PF00387">
    <property type="entry name" value="PI-PLC-Y"/>
    <property type="match status" value="1"/>
</dbReference>
<dbReference type="GO" id="GO:0005509">
    <property type="term" value="F:calcium ion binding"/>
    <property type="evidence" value="ECO:0007669"/>
    <property type="project" value="InterPro"/>
</dbReference>
<dbReference type="PROSITE" id="PS50003">
    <property type="entry name" value="PH_DOMAIN"/>
    <property type="match status" value="1"/>
</dbReference>
<keyword evidence="5" id="KW-0479">Metal-binding</keyword>
<reference evidence="17" key="1">
    <citation type="submission" date="2021-06" db="EMBL/GenBank/DDBJ databases">
        <authorList>
            <consortium name="Wellcome Sanger Institute Data Sharing"/>
        </authorList>
    </citation>
    <scope>NUCLEOTIDE SEQUENCE [LARGE SCALE GENOMIC DNA]</scope>
</reference>
<evidence type="ECO:0000259" key="16">
    <source>
        <dbReference type="PROSITE" id="PS50222"/>
    </source>
</evidence>
<keyword evidence="4" id="KW-0963">Cytoplasm</keyword>
<dbReference type="PROSITE" id="PS00018">
    <property type="entry name" value="EF_HAND_1"/>
    <property type="match status" value="1"/>
</dbReference>
<comment type="catalytic activity">
    <reaction evidence="10">
        <text>a 1,2-diacyl-sn-glycero-3-phospho-(1D-myo-inositol-4,5-bisphosphate) + H2O = 1D-myo-inositol 1,4,5-trisphosphate + a 1,2-diacyl-sn-glycerol + H(+)</text>
        <dbReference type="Rhea" id="RHEA:33179"/>
        <dbReference type="ChEBI" id="CHEBI:15377"/>
        <dbReference type="ChEBI" id="CHEBI:15378"/>
        <dbReference type="ChEBI" id="CHEBI:17815"/>
        <dbReference type="ChEBI" id="CHEBI:58456"/>
        <dbReference type="ChEBI" id="CHEBI:203600"/>
        <dbReference type="EC" id="3.1.4.11"/>
    </reaction>
    <physiologicalReaction direction="left-to-right" evidence="10">
        <dbReference type="Rhea" id="RHEA:33180"/>
    </physiologicalReaction>
</comment>
<keyword evidence="8 11" id="KW-0443">Lipid metabolism</keyword>
<dbReference type="GO" id="GO:0048015">
    <property type="term" value="P:phosphatidylinositol-mediated signaling"/>
    <property type="evidence" value="ECO:0007669"/>
    <property type="project" value="TreeGrafter"/>
</dbReference>
<evidence type="ECO:0000256" key="11">
    <source>
        <dbReference type="RuleBase" id="RU361133"/>
    </source>
</evidence>
<dbReference type="Pfam" id="PF00168">
    <property type="entry name" value="C2"/>
    <property type="match status" value="1"/>
</dbReference>
<evidence type="ECO:0000256" key="1">
    <source>
        <dbReference type="ARBA" id="ARBA00001913"/>
    </source>
</evidence>
<dbReference type="SMART" id="SM00233">
    <property type="entry name" value="PH"/>
    <property type="match status" value="1"/>
</dbReference>
<evidence type="ECO:0000256" key="9">
    <source>
        <dbReference type="ARBA" id="ARBA00023224"/>
    </source>
</evidence>
<keyword evidence="6" id="KW-0106">Calcium</keyword>
<dbReference type="SMART" id="SM00148">
    <property type="entry name" value="PLCXc"/>
    <property type="match status" value="1"/>
</dbReference>
<dbReference type="CDD" id="cd00275">
    <property type="entry name" value="C2_PLC_like"/>
    <property type="match status" value="1"/>
</dbReference>
<keyword evidence="18" id="KW-1185">Reference proteome</keyword>
<evidence type="ECO:0000256" key="12">
    <source>
        <dbReference type="SAM" id="MobiDB-lite"/>
    </source>
</evidence>
<dbReference type="Gene3D" id="3.20.20.190">
    <property type="entry name" value="Phosphatidylinositol (PI) phosphodiesterase"/>
    <property type="match status" value="1"/>
</dbReference>
<dbReference type="GeneTree" id="ENSGT00940000157185"/>
<evidence type="ECO:0000256" key="5">
    <source>
        <dbReference type="ARBA" id="ARBA00022723"/>
    </source>
</evidence>
<feature type="domain" description="EF-hand" evidence="16">
    <location>
        <begin position="140"/>
        <end position="162"/>
    </location>
</feature>
<evidence type="ECO:0000256" key="10">
    <source>
        <dbReference type="ARBA" id="ARBA00023674"/>
    </source>
</evidence>
<proteinExistence type="predicted"/>
<dbReference type="GO" id="GO:0016042">
    <property type="term" value="P:lipid catabolic process"/>
    <property type="evidence" value="ECO:0007669"/>
    <property type="project" value="UniProtKB-KW"/>
</dbReference>
<dbReference type="InterPro" id="IPR015359">
    <property type="entry name" value="PLC_EF-hand-like"/>
</dbReference>
<accession>A0A8C4SDQ5</accession>
<feature type="domain" description="C2" evidence="14">
    <location>
        <begin position="680"/>
        <end position="808"/>
    </location>
</feature>
<evidence type="ECO:0000256" key="8">
    <source>
        <dbReference type="ARBA" id="ARBA00023098"/>
    </source>
</evidence>
<dbReference type="Ensembl" id="ENSECRT00000016075.1">
    <property type="protein sequence ID" value="ENSECRP00000015795.1"/>
    <property type="gene ID" value="ENSECRG00000010521.1"/>
</dbReference>
<feature type="region of interest" description="Disordered" evidence="12">
    <location>
        <begin position="866"/>
        <end position="910"/>
    </location>
</feature>
<feature type="domain" description="PI-PLC Y-box" evidence="15">
    <location>
        <begin position="566"/>
        <end position="678"/>
    </location>
</feature>
<dbReference type="SMART" id="SM00149">
    <property type="entry name" value="PLCYc"/>
    <property type="match status" value="1"/>
</dbReference>
<dbReference type="PANTHER" id="PTHR10336">
    <property type="entry name" value="PHOSPHOINOSITIDE-SPECIFIC PHOSPHOLIPASE C FAMILY PROTEIN"/>
    <property type="match status" value="1"/>
</dbReference>
<keyword evidence="7 11" id="KW-0442">Lipid degradation</keyword>
<dbReference type="InterPro" id="IPR011992">
    <property type="entry name" value="EF-hand-dom_pair"/>
</dbReference>
<dbReference type="EC" id="3.1.4.11" evidence="3 11"/>
<evidence type="ECO:0000259" key="14">
    <source>
        <dbReference type="PROSITE" id="PS50004"/>
    </source>
</evidence>
<evidence type="ECO:0000259" key="13">
    <source>
        <dbReference type="PROSITE" id="PS50003"/>
    </source>
</evidence>
<evidence type="ECO:0000256" key="3">
    <source>
        <dbReference type="ARBA" id="ARBA00012368"/>
    </source>
</evidence>
<organism evidence="17 18">
    <name type="scientific">Erpetoichthys calabaricus</name>
    <name type="common">Rope fish</name>
    <name type="synonym">Calamoichthys calabaricus</name>
    <dbReference type="NCBI Taxonomy" id="27687"/>
    <lineage>
        <taxon>Eukaryota</taxon>
        <taxon>Metazoa</taxon>
        <taxon>Chordata</taxon>
        <taxon>Craniata</taxon>
        <taxon>Vertebrata</taxon>
        <taxon>Euteleostomi</taxon>
        <taxon>Actinopterygii</taxon>
        <taxon>Polypteriformes</taxon>
        <taxon>Polypteridae</taxon>
        <taxon>Erpetoichthys</taxon>
    </lineage>
</organism>
<dbReference type="InterPro" id="IPR001192">
    <property type="entry name" value="PI-PLC_fam"/>
</dbReference>
<evidence type="ECO:0000313" key="18">
    <source>
        <dbReference type="Proteomes" id="UP000694620"/>
    </source>
</evidence>
<evidence type="ECO:0000256" key="7">
    <source>
        <dbReference type="ARBA" id="ARBA00022963"/>
    </source>
</evidence>
<dbReference type="PROSITE" id="PS50008">
    <property type="entry name" value="PIPLC_Y_DOMAIN"/>
    <property type="match status" value="1"/>
</dbReference>
<dbReference type="InterPro" id="IPR017946">
    <property type="entry name" value="PLC-like_Pdiesterase_TIM-brl"/>
</dbReference>
<dbReference type="InterPro" id="IPR001849">
    <property type="entry name" value="PH_domain"/>
</dbReference>
<evidence type="ECO:0000256" key="2">
    <source>
        <dbReference type="ARBA" id="ARBA00004496"/>
    </source>
</evidence>
<dbReference type="SUPFAM" id="SSF49562">
    <property type="entry name" value="C2 domain (Calcium/lipid-binding domain, CaLB)"/>
    <property type="match status" value="1"/>
</dbReference>
<evidence type="ECO:0000313" key="17">
    <source>
        <dbReference type="Ensembl" id="ENSECRP00000015795.1"/>
    </source>
</evidence>
<dbReference type="InterPro" id="IPR002048">
    <property type="entry name" value="EF_hand_dom"/>
</dbReference>
<name>A0A8C4SDQ5_ERPCA</name>
<dbReference type="Pfam" id="PF09279">
    <property type="entry name" value="EF-hand_like"/>
    <property type="match status" value="1"/>
</dbReference>
<reference evidence="17" key="3">
    <citation type="submission" date="2025-09" db="UniProtKB">
        <authorList>
            <consortium name="Ensembl"/>
        </authorList>
    </citation>
    <scope>IDENTIFICATION</scope>
</reference>
<keyword evidence="11" id="KW-0378">Hydrolase</keyword>
<comment type="subcellular location">
    <subcellularLocation>
        <location evidence="2">Cytoplasm</location>
    </subcellularLocation>
</comment>
<dbReference type="InterPro" id="IPR018247">
    <property type="entry name" value="EF_Hand_1_Ca_BS"/>
</dbReference>
<dbReference type="PRINTS" id="PR00390">
    <property type="entry name" value="PHPHLIPASEC"/>
</dbReference>
<dbReference type="Gene3D" id="2.60.40.150">
    <property type="entry name" value="C2 domain"/>
    <property type="match status" value="1"/>
</dbReference>
<protein>
    <recommendedName>
        <fullName evidence="3 11">Phosphoinositide phospholipase C</fullName>
        <ecNumber evidence="3 11">3.1.4.11</ecNumber>
    </recommendedName>
</protein>
<dbReference type="PROSITE" id="PS50007">
    <property type="entry name" value="PIPLC_X_DOMAIN"/>
    <property type="match status" value="1"/>
</dbReference>
<gene>
    <name evidence="17" type="primary">PLCH1</name>
    <name evidence="17" type="synonym">plch1</name>
</gene>
<dbReference type="FunFam" id="2.60.40.150:FF:000018">
    <property type="entry name" value="Phosphoinositide phospholipase C"/>
    <property type="match status" value="1"/>
</dbReference>
<dbReference type="Proteomes" id="UP000694620">
    <property type="component" value="Chromosome 2"/>
</dbReference>
<evidence type="ECO:0000259" key="15">
    <source>
        <dbReference type="PROSITE" id="PS50008"/>
    </source>
</evidence>
<dbReference type="GO" id="GO:0051209">
    <property type="term" value="P:release of sequestered calcium ion into cytosol"/>
    <property type="evidence" value="ECO:0007669"/>
    <property type="project" value="TreeGrafter"/>
</dbReference>
<dbReference type="InterPro" id="IPR000008">
    <property type="entry name" value="C2_dom"/>
</dbReference>
<evidence type="ECO:0000256" key="6">
    <source>
        <dbReference type="ARBA" id="ARBA00022837"/>
    </source>
</evidence>
<dbReference type="Gene3D" id="1.10.238.10">
    <property type="entry name" value="EF-hand"/>
    <property type="match status" value="2"/>
</dbReference>
<feature type="region of interest" description="Disordered" evidence="12">
    <location>
        <begin position="1012"/>
        <end position="1031"/>
    </location>
</feature>
<dbReference type="Gene3D" id="2.30.29.30">
    <property type="entry name" value="Pleckstrin-homology domain (PH domain)/Phosphotyrosine-binding domain (PTB)"/>
    <property type="match status" value="1"/>
</dbReference>
<keyword evidence="9" id="KW-0807">Transducer</keyword>
<dbReference type="SMART" id="SM00239">
    <property type="entry name" value="C2"/>
    <property type="match status" value="1"/>
</dbReference>
<comment type="cofactor">
    <cofactor evidence="1">
        <name>Ca(2+)</name>
        <dbReference type="ChEBI" id="CHEBI:29108"/>
    </cofactor>
</comment>
<dbReference type="Pfam" id="PF16457">
    <property type="entry name" value="PH_12"/>
    <property type="match status" value="1"/>
</dbReference>
<dbReference type="InterPro" id="IPR035892">
    <property type="entry name" value="C2_domain_sf"/>
</dbReference>
<dbReference type="InterPro" id="IPR001711">
    <property type="entry name" value="PLipase_C_Pinositol-sp_Y"/>
</dbReference>
<dbReference type="FunFam" id="1.10.238.10:FF:000005">
    <property type="entry name" value="Phosphoinositide phospholipase C"/>
    <property type="match status" value="1"/>
</dbReference>
<evidence type="ECO:0000256" key="4">
    <source>
        <dbReference type="ARBA" id="ARBA00022490"/>
    </source>
</evidence>
<dbReference type="Pfam" id="PF00388">
    <property type="entry name" value="PI-PLC-X"/>
    <property type="match status" value="1"/>
</dbReference>
<dbReference type="GO" id="GO:0005737">
    <property type="term" value="C:cytoplasm"/>
    <property type="evidence" value="ECO:0007669"/>
    <property type="project" value="UniProtKB-SubCell"/>
</dbReference>
<sequence length="1533" mass="173546">MSVMQSGTQMVKLKNGSKGLVRLFYLDEHRTCIRWRPSRKSEKAKIIIDSLYKVTEGQRSEIFHRHADGNFDPSCCFTIYHGNHMESLDLVTTNPEEARTWITGLKYLMAGISDEDSLAKRQRTHDQYLFFIDIHLLLSDKNGDGLLNIEEIYQLLHKMNVNLPRRKVKQMFQAADTDEQQGTLTFEEFSVFYKMMSLRRDLFLLLMCFSDKKDHLTADDLAHFLKTEQKMVSVTPEYCLDIIDKFEVCEENKAMKVLSVEGFTNFMRSPDCDVFNPLHYEINQDMDQPLCNYFIASSHNTYLTGDQLLSNSKTDMYAWVLQAGCRCVEVDCWDGPDNEPVVQHGYTLTSKILFKDVIETINKYAFVKNEYPVILSIENHCSIPQQKKIAQYLKEILGEKLDLEGILARDSKQLPSPNSLKGKILIKGKRLPSYLAADAEEGEVSDDDSADEIEDDFKLKHCSSNDANTHQVESFIRKKLDSLLKESQIGDKEDSDSFTIRALLKATHEGLNLNLKKNSHLKESGKKSHSRSLISSFSKHKASDDFVFLIQRTGWRRKTIKLSRDLSELVVFTNSVASQDILEEGNPGNVLSFSETRAHQLVHHKPEQFILFNQKQLTRIYPSAYRIDSSNFNPQTYWNIGCQLVALNYQTEGRMMQLNRAKFMVNGNSGYVLKPPPMCKGAFNPFSDDPLPAYPKKQLVLKIISGQQLPKPPDSMLGDRGEIIDPFVEVEIIGLPVDCCKEQTRVVDDNGFNPVWEETLTFTLHLPELALVRFLVWDHDPIGRDFVGQRTVAFTSLMPGYRHVYLEGLTEASIFIHVMINDIYGKGRQLRGLKGLFNKSPKNYSVDTSSGFYIRKRSLGDHLLRRTASAPAKGRKKTKMGFAENSNEKKESEMEGQCTESTGRRKTRNMLVRPASMPADKLLELSSSDYVEPFIEKDTLSGRLWNPNIVILLKLKNSTPSSSKHLKEEQDLNKCYGDVAQKSPTHPAFDTDQPSYLEMERVAEKQHAITSQQNKTQGINGDPSEHPLSSISESDVLPTIYQEESEYLTTSSTIHDSVISRLIDAVSSDNETDVGNSISALIDQLDTTDDKTVFTAASVTHEMNKYGRRFSSNTSNLKMDSLQKHSSAKRQTTNSFTSHLANTELFSTPETSELSLYTILNEEVISPVYNRRDIVRRCMENNSEENTSVGSSYASPVKLLSSESYKKCDKIIGPQEIYSSDSNITLSNALMSPDSFDSSLMEIEVNVDDDSGDHLRSLSSKLLEDLTFSPKGVQDNFRNSPVFNSGHQESTVIKPSNISNLSHCQGYNACNQNSETLSGPHFRRSSPCKSKSLGDLTSEDISCNFESKYKYISKSFVTPSMGDRRRINTLSGKAPSVDPFTEQLRKLVSFEHEDSCLAPTNNWSREEEDLPSILSRKLSSRSQSRVRHIASRAREKQEANKQKLLCNYDTSGVVLRNKPLSQHLAVNRHSTGSYIAGYLNHINGTELEDRGLPEGACTSLNNGCRDSFYTDVSMLQKNCEPPSEPEIYFLLRL</sequence>
<dbReference type="InterPro" id="IPR000909">
    <property type="entry name" value="PLipase_C_PInositol-sp_X_dom"/>
</dbReference>
<dbReference type="PROSITE" id="PS50004">
    <property type="entry name" value="C2"/>
    <property type="match status" value="1"/>
</dbReference>
<dbReference type="GO" id="GO:0004435">
    <property type="term" value="F:phosphatidylinositol-4,5-bisphosphate phospholipase C activity"/>
    <property type="evidence" value="ECO:0007669"/>
    <property type="project" value="UniProtKB-EC"/>
</dbReference>
<dbReference type="PROSITE" id="PS50222">
    <property type="entry name" value="EF_HAND_2"/>
    <property type="match status" value="2"/>
</dbReference>
<feature type="domain" description="PH" evidence="13">
    <location>
        <begin position="76"/>
        <end position="110"/>
    </location>
</feature>
<dbReference type="FunFam" id="2.30.29.30:FF:000063">
    <property type="entry name" value="Phosphoinositide phospholipase C"/>
    <property type="match status" value="1"/>
</dbReference>
<dbReference type="InterPro" id="IPR011993">
    <property type="entry name" value="PH-like_dom_sf"/>
</dbReference>
<feature type="domain" description="EF-hand" evidence="16">
    <location>
        <begin position="163"/>
        <end position="199"/>
    </location>
</feature>
<dbReference type="GO" id="GO:0046488">
    <property type="term" value="P:phosphatidylinositol metabolic process"/>
    <property type="evidence" value="ECO:0007669"/>
    <property type="project" value="TreeGrafter"/>
</dbReference>
<dbReference type="SUPFAM" id="SSF51695">
    <property type="entry name" value="PLC-like phosphodiesterases"/>
    <property type="match status" value="1"/>
</dbReference>
<dbReference type="SUPFAM" id="SSF47473">
    <property type="entry name" value="EF-hand"/>
    <property type="match status" value="1"/>
</dbReference>
<dbReference type="PANTHER" id="PTHR10336:SF51">
    <property type="entry name" value="1-PHOSPHATIDYLINOSITOL 4,5-BISPHOSPHATE PHOSPHODIESTERASE ETA-1"/>
    <property type="match status" value="1"/>
</dbReference>